<proteinExistence type="predicted"/>
<keyword evidence="4" id="KW-1133">Transmembrane helix</keyword>
<dbReference type="PRINTS" id="PR00834">
    <property type="entry name" value="PROTEASES2C"/>
</dbReference>
<dbReference type="PANTHER" id="PTHR43343">
    <property type="entry name" value="PEPTIDASE S12"/>
    <property type="match status" value="1"/>
</dbReference>
<dbReference type="PANTHER" id="PTHR43343:SF3">
    <property type="entry name" value="PROTEASE DO-LIKE 8, CHLOROPLASTIC"/>
    <property type="match status" value="1"/>
</dbReference>
<gene>
    <name evidence="5" type="ORF">KSX_48170</name>
</gene>
<dbReference type="GO" id="GO:0006508">
    <property type="term" value="P:proteolysis"/>
    <property type="evidence" value="ECO:0007669"/>
    <property type="project" value="UniProtKB-KW"/>
</dbReference>
<protein>
    <recommendedName>
        <fullName evidence="7">Trypsin-like serine protease</fullName>
    </recommendedName>
</protein>
<feature type="compositionally biased region" description="Basic and acidic residues" evidence="3">
    <location>
        <begin position="1"/>
        <end position="10"/>
    </location>
</feature>
<evidence type="ECO:0008006" key="7">
    <source>
        <dbReference type="Google" id="ProtNLM"/>
    </source>
</evidence>
<feature type="transmembrane region" description="Helical" evidence="4">
    <location>
        <begin position="70"/>
        <end position="95"/>
    </location>
</feature>
<dbReference type="InterPro" id="IPR009003">
    <property type="entry name" value="Peptidase_S1_PA"/>
</dbReference>
<keyword evidence="1" id="KW-0645">Protease</keyword>
<evidence type="ECO:0000256" key="4">
    <source>
        <dbReference type="SAM" id="Phobius"/>
    </source>
</evidence>
<evidence type="ECO:0000256" key="1">
    <source>
        <dbReference type="ARBA" id="ARBA00022670"/>
    </source>
</evidence>
<accession>A0A8J3I743</accession>
<comment type="caution">
    <text evidence="5">The sequence shown here is derived from an EMBL/GenBank/DDBJ whole genome shotgun (WGS) entry which is preliminary data.</text>
</comment>
<evidence type="ECO:0000313" key="5">
    <source>
        <dbReference type="EMBL" id="GHO46654.1"/>
    </source>
</evidence>
<keyword evidence="4" id="KW-0812">Transmembrane</keyword>
<evidence type="ECO:0000256" key="2">
    <source>
        <dbReference type="ARBA" id="ARBA00022801"/>
    </source>
</evidence>
<name>A0A8J3I743_9CHLR</name>
<sequence length="316" mass="33686">MYDPNARNENDFDNALSESPERTKITEPTPSLQHRVPYPDRSQSSWPLYYYEQPTLGAPPRTVPTRQGSVLNAVLLTLLCATIFGAILFGAGWVFGRNSTIPSQEALHPIAVTTMGQAREMVVNKVQPSIVQITGQQTTSNSVGTGVIIDKRGYIVTNNHVIRSAITIRVQLPNGKTVPGEIIGSEPDYDLAIIKVETTSPLTAIMLGDSSQLHVGQDVLAIGNPLGISRTVTSGIVSAVNRTISEGHGTTLHGAVQTDAPINPGNSGGALVDMQGNLVGIPTLTAINPEFNTPANGMGFAVPSNKVKEIMEKYLP</sequence>
<keyword evidence="4" id="KW-0472">Membrane</keyword>
<dbReference type="InterPro" id="IPR051201">
    <property type="entry name" value="Chloro_Bact_Ser_Proteases"/>
</dbReference>
<evidence type="ECO:0000313" key="6">
    <source>
        <dbReference type="Proteomes" id="UP000612362"/>
    </source>
</evidence>
<evidence type="ECO:0000256" key="3">
    <source>
        <dbReference type="SAM" id="MobiDB-lite"/>
    </source>
</evidence>
<feature type="region of interest" description="Disordered" evidence="3">
    <location>
        <begin position="1"/>
        <end position="39"/>
    </location>
</feature>
<dbReference type="InterPro" id="IPR001940">
    <property type="entry name" value="Peptidase_S1C"/>
</dbReference>
<dbReference type="Pfam" id="PF13365">
    <property type="entry name" value="Trypsin_2"/>
    <property type="match status" value="1"/>
</dbReference>
<dbReference type="Gene3D" id="2.40.10.120">
    <property type="match status" value="1"/>
</dbReference>
<dbReference type="GO" id="GO:0004252">
    <property type="term" value="F:serine-type endopeptidase activity"/>
    <property type="evidence" value="ECO:0007669"/>
    <property type="project" value="InterPro"/>
</dbReference>
<reference evidence="5" key="1">
    <citation type="submission" date="2020-10" db="EMBL/GenBank/DDBJ databases">
        <title>Taxonomic study of unclassified bacteria belonging to the class Ktedonobacteria.</title>
        <authorList>
            <person name="Yabe S."/>
            <person name="Wang C.M."/>
            <person name="Zheng Y."/>
            <person name="Sakai Y."/>
            <person name="Cavaletti L."/>
            <person name="Monciardini P."/>
            <person name="Donadio S."/>
        </authorList>
    </citation>
    <scope>NUCLEOTIDE SEQUENCE</scope>
    <source>
        <strain evidence="5">SOSP1-1</strain>
    </source>
</reference>
<dbReference type="Proteomes" id="UP000612362">
    <property type="component" value="Unassembled WGS sequence"/>
</dbReference>
<dbReference type="EMBL" id="BNJF01000002">
    <property type="protein sequence ID" value="GHO46654.1"/>
    <property type="molecule type" value="Genomic_DNA"/>
</dbReference>
<dbReference type="AlphaFoldDB" id="A0A8J3I743"/>
<organism evidence="5 6">
    <name type="scientific">Ktedonospora formicarum</name>
    <dbReference type="NCBI Taxonomy" id="2778364"/>
    <lineage>
        <taxon>Bacteria</taxon>
        <taxon>Bacillati</taxon>
        <taxon>Chloroflexota</taxon>
        <taxon>Ktedonobacteria</taxon>
        <taxon>Ktedonobacterales</taxon>
        <taxon>Ktedonobacteraceae</taxon>
        <taxon>Ktedonospora</taxon>
    </lineage>
</organism>
<keyword evidence="6" id="KW-1185">Reference proteome</keyword>
<keyword evidence="2" id="KW-0378">Hydrolase</keyword>
<dbReference type="SUPFAM" id="SSF50494">
    <property type="entry name" value="Trypsin-like serine proteases"/>
    <property type="match status" value="1"/>
</dbReference>
<dbReference type="RefSeq" id="WP_220196021.1">
    <property type="nucleotide sequence ID" value="NZ_BNJF01000002.1"/>
</dbReference>